<dbReference type="InterPro" id="IPR008861">
    <property type="entry name" value="GpX-like"/>
</dbReference>
<proteinExistence type="predicted"/>
<dbReference type="Proteomes" id="UP000201962">
    <property type="component" value="Segment"/>
</dbReference>
<reference evidence="1 2" key="1">
    <citation type="submission" date="2016-11" db="EMBL/GenBank/DDBJ databases">
        <title>Phages of Salmonella enterica subsp. salamae and subsp. diarizonae: novel phages with a mosaic genome structure and activity against pathogenic S. enterica subsp. enterica isolates.</title>
        <authorList>
            <person name="Pastekova L."/>
            <person name="Bosak J."/>
            <person name="Dedicova D."/>
            <person name="Benada O."/>
            <person name="Smarda J."/>
            <person name="Smajs D."/>
        </authorList>
    </citation>
    <scope>NUCLEOTIDE SEQUENCE [LARGE SCALE GENOMIC DNA]</scope>
    <source>
        <strain evidence="1">SEN4</strain>
    </source>
</reference>
<dbReference type="KEGG" id="vg:26644631"/>
<evidence type="ECO:0000313" key="2">
    <source>
        <dbReference type="Proteomes" id="UP000201962"/>
    </source>
</evidence>
<dbReference type="Pfam" id="PF05489">
    <property type="entry name" value="Phage_tail_X"/>
    <property type="match status" value="1"/>
</dbReference>
<protein>
    <submittedName>
        <fullName evidence="1">Tail component protein</fullName>
    </submittedName>
</protein>
<gene>
    <name evidence="1" type="ORF">SEN4_7</name>
</gene>
<dbReference type="RefSeq" id="YP_009218821.1">
    <property type="nucleotide sequence ID" value="NC_029015.2"/>
</dbReference>
<organism evidence="1 2">
    <name type="scientific">Salmonella phage SEN4</name>
    <dbReference type="NCBI Taxonomy" id="1647465"/>
    <lineage>
        <taxon>Viruses</taxon>
        <taxon>Duplodnaviria</taxon>
        <taxon>Heunggongvirae</taxon>
        <taxon>Uroviricota</taxon>
        <taxon>Caudoviricetes</taxon>
        <taxon>Peduoviridae</taxon>
        <taxon>Senquatrovirus</taxon>
        <taxon>Senquatrovirus SEN4</taxon>
    </lineage>
</organism>
<name>A0A0M3ULG4_9CAUD</name>
<accession>A0A0M3ULG4</accession>
<sequence length="66" mass="7363">MNVQAQQNDTIDLLCWRYYGRTAGVTEAVIDANKGISAATELQAGQIVYLPEIQPPAQRETVQLWD</sequence>
<dbReference type="OrthoDB" id="21776at10239"/>
<evidence type="ECO:0000313" key="1">
    <source>
        <dbReference type="EMBL" id="ALF02296.1"/>
    </source>
</evidence>
<dbReference type="GeneID" id="26644631"/>
<dbReference type="EMBL" id="KT630645">
    <property type="protein sequence ID" value="ALF02296.1"/>
    <property type="molecule type" value="Genomic_DNA"/>
</dbReference>
<keyword evidence="2" id="KW-1185">Reference proteome</keyword>